<reference evidence="3" key="1">
    <citation type="submission" date="2023-01" db="EMBL/GenBank/DDBJ databases">
        <authorList>
            <person name="Piombo E."/>
        </authorList>
    </citation>
    <scope>NUCLEOTIDE SEQUENCE</scope>
</reference>
<evidence type="ECO:0000313" key="3">
    <source>
        <dbReference type="EMBL" id="CAI6095255.1"/>
    </source>
</evidence>
<name>A0AA35MEJ5_9HYPO</name>
<dbReference type="EMBL" id="CABFNP030001262">
    <property type="protein sequence ID" value="CAI6095255.1"/>
    <property type="molecule type" value="Genomic_DNA"/>
</dbReference>
<dbReference type="Proteomes" id="UP001160390">
    <property type="component" value="Unassembled WGS sequence"/>
</dbReference>
<accession>A0AA35MEJ5</accession>
<protein>
    <recommendedName>
        <fullName evidence="2">HNH nuclease domain-containing protein</fullName>
    </recommendedName>
</protein>
<evidence type="ECO:0000313" key="4">
    <source>
        <dbReference type="Proteomes" id="UP001160390"/>
    </source>
</evidence>
<proteinExistence type="predicted"/>
<evidence type="ECO:0000256" key="1">
    <source>
        <dbReference type="SAM" id="MobiDB-lite"/>
    </source>
</evidence>
<keyword evidence="4" id="KW-1185">Reference proteome</keyword>
<sequence>MSFGPSRFVSREGTVARDDEGNPTDNETQVDPLEVVHIIPHSLTRLNASNKLDTSKATALAILNMFDNGAAYLIEGVDIDRPRNAITLTCPIYYSFRGVLPATRTLYLTELRTIDPPLPRLLAIYNAIRHIILYLSGAGEYIDEILEDLDGQIVREDGCTKLDLLVKLKL</sequence>
<dbReference type="Pfam" id="PF13391">
    <property type="entry name" value="HNH_2"/>
    <property type="match status" value="1"/>
</dbReference>
<comment type="caution">
    <text evidence="3">The sequence shown here is derived from an EMBL/GenBank/DDBJ whole genome shotgun (WGS) entry which is preliminary data.</text>
</comment>
<feature type="region of interest" description="Disordered" evidence="1">
    <location>
        <begin position="1"/>
        <end position="29"/>
    </location>
</feature>
<organism evidence="3 4">
    <name type="scientific">Clonostachys chloroleuca</name>
    <dbReference type="NCBI Taxonomy" id="1926264"/>
    <lineage>
        <taxon>Eukaryota</taxon>
        <taxon>Fungi</taxon>
        <taxon>Dikarya</taxon>
        <taxon>Ascomycota</taxon>
        <taxon>Pezizomycotina</taxon>
        <taxon>Sordariomycetes</taxon>
        <taxon>Hypocreomycetidae</taxon>
        <taxon>Hypocreales</taxon>
        <taxon>Bionectriaceae</taxon>
        <taxon>Clonostachys</taxon>
    </lineage>
</organism>
<feature type="domain" description="HNH nuclease" evidence="2">
    <location>
        <begin position="32"/>
        <end position="91"/>
    </location>
</feature>
<dbReference type="AlphaFoldDB" id="A0AA35MEJ5"/>
<gene>
    <name evidence="3" type="ORF">CCHLO57077_00013322</name>
</gene>
<evidence type="ECO:0000259" key="2">
    <source>
        <dbReference type="Pfam" id="PF13391"/>
    </source>
</evidence>
<dbReference type="InterPro" id="IPR003615">
    <property type="entry name" value="HNH_nuc"/>
</dbReference>